<dbReference type="GO" id="GO:0004560">
    <property type="term" value="F:alpha-L-fucosidase activity"/>
    <property type="evidence" value="ECO:0007669"/>
    <property type="project" value="UniProtKB-EC"/>
</dbReference>
<dbReference type="SUPFAM" id="SSF51445">
    <property type="entry name" value="(Trans)glycosidases"/>
    <property type="match status" value="1"/>
</dbReference>
<evidence type="ECO:0000256" key="9">
    <source>
        <dbReference type="SAM" id="SignalP"/>
    </source>
</evidence>
<organism evidence="11 12">
    <name type="scientific">Scyliorhinus torazame</name>
    <name type="common">Cloudy catshark</name>
    <name type="synonym">Catulus torazame</name>
    <dbReference type="NCBI Taxonomy" id="75743"/>
    <lineage>
        <taxon>Eukaryota</taxon>
        <taxon>Metazoa</taxon>
        <taxon>Chordata</taxon>
        <taxon>Craniata</taxon>
        <taxon>Vertebrata</taxon>
        <taxon>Chondrichthyes</taxon>
        <taxon>Elasmobranchii</taxon>
        <taxon>Galeomorphii</taxon>
        <taxon>Galeoidea</taxon>
        <taxon>Carcharhiniformes</taxon>
        <taxon>Scyliorhinidae</taxon>
        <taxon>Scyliorhinus</taxon>
    </lineage>
</organism>
<comment type="similarity">
    <text evidence="2">Belongs to the glycosyl hydrolase 29 family.</text>
</comment>
<evidence type="ECO:0000256" key="1">
    <source>
        <dbReference type="ARBA" id="ARBA00004071"/>
    </source>
</evidence>
<dbReference type="GO" id="GO:0005764">
    <property type="term" value="C:lysosome"/>
    <property type="evidence" value="ECO:0007669"/>
    <property type="project" value="TreeGrafter"/>
</dbReference>
<dbReference type="EMBL" id="BFAA01002015">
    <property type="protein sequence ID" value="GCB71992.1"/>
    <property type="molecule type" value="Genomic_DNA"/>
</dbReference>
<keyword evidence="7" id="KW-0325">Glycoprotein</keyword>
<dbReference type="GO" id="GO:0006004">
    <property type="term" value="P:fucose metabolic process"/>
    <property type="evidence" value="ECO:0007669"/>
    <property type="project" value="InterPro"/>
</dbReference>
<comment type="function">
    <text evidence="1">Alpha-L-fucosidase is responsible for hydrolyzing the alpha-1,6-linked fucose joined to the reducing-end N-acetylglucosamine of the carbohydrate moieties of glycoproteins.</text>
</comment>
<dbReference type="InterPro" id="IPR016286">
    <property type="entry name" value="FUC_metazoa-typ"/>
</dbReference>
<feature type="signal peptide" evidence="9">
    <location>
        <begin position="1"/>
        <end position="20"/>
    </location>
</feature>
<dbReference type="GO" id="GO:0016139">
    <property type="term" value="P:glycoside catabolic process"/>
    <property type="evidence" value="ECO:0007669"/>
    <property type="project" value="TreeGrafter"/>
</dbReference>
<comment type="caution">
    <text evidence="11">The sequence shown here is derived from an EMBL/GenBank/DDBJ whole genome shotgun (WGS) entry which is preliminary data.</text>
</comment>
<evidence type="ECO:0000256" key="6">
    <source>
        <dbReference type="ARBA" id="ARBA00022801"/>
    </source>
</evidence>
<dbReference type="SMART" id="SM00812">
    <property type="entry name" value="Alpha_L_fucos"/>
    <property type="match status" value="1"/>
</dbReference>
<evidence type="ECO:0000313" key="11">
    <source>
        <dbReference type="EMBL" id="GCB71992.1"/>
    </source>
</evidence>
<dbReference type="InterPro" id="IPR017853">
    <property type="entry name" value="GH"/>
</dbReference>
<dbReference type="Gene3D" id="3.20.20.80">
    <property type="entry name" value="Glycosidases"/>
    <property type="match status" value="1"/>
</dbReference>
<keyword evidence="12" id="KW-1185">Reference proteome</keyword>
<keyword evidence="8" id="KW-0326">Glycosidase</keyword>
<dbReference type="Proteomes" id="UP000288216">
    <property type="component" value="Unassembled WGS sequence"/>
</dbReference>
<keyword evidence="6" id="KW-0378">Hydrolase</keyword>
<dbReference type="EC" id="3.2.1.51" evidence="4"/>
<evidence type="ECO:0000256" key="8">
    <source>
        <dbReference type="ARBA" id="ARBA00023295"/>
    </source>
</evidence>
<feature type="domain" description="Glycoside hydrolase family 29 N-terminal" evidence="10">
    <location>
        <begin position="12"/>
        <end position="88"/>
    </location>
</feature>
<evidence type="ECO:0000313" key="12">
    <source>
        <dbReference type="Proteomes" id="UP000288216"/>
    </source>
</evidence>
<dbReference type="InterPro" id="IPR057739">
    <property type="entry name" value="Glyco_hydro_29_N"/>
</dbReference>
<name>A0A401PFT1_SCYTO</name>
<dbReference type="STRING" id="75743.A0A401PFT1"/>
<sequence length="97" mass="11715">MRSGSHLFLVFLQWFHPLYLYDKKNHFKTQKFVVEKTLPELYDLVTRYKPDIIWSDGDWEAPDTYWNSTGFLAWLYNDSPVKVLLNNIHKIISEDYN</sequence>
<proteinExistence type="inferred from homology"/>
<dbReference type="InterPro" id="IPR000933">
    <property type="entry name" value="Glyco_hydro_29"/>
</dbReference>
<keyword evidence="5 9" id="KW-0732">Signal</keyword>
<dbReference type="AlphaFoldDB" id="A0A401PFT1"/>
<evidence type="ECO:0000256" key="7">
    <source>
        <dbReference type="ARBA" id="ARBA00023180"/>
    </source>
</evidence>
<evidence type="ECO:0000256" key="4">
    <source>
        <dbReference type="ARBA" id="ARBA00012662"/>
    </source>
</evidence>
<dbReference type="Pfam" id="PF01120">
    <property type="entry name" value="Alpha_L_fucos"/>
    <property type="match status" value="1"/>
</dbReference>
<evidence type="ECO:0000256" key="3">
    <source>
        <dbReference type="ARBA" id="ARBA00011881"/>
    </source>
</evidence>
<evidence type="ECO:0000256" key="5">
    <source>
        <dbReference type="ARBA" id="ARBA00022729"/>
    </source>
</evidence>
<reference evidence="11 12" key="1">
    <citation type="journal article" date="2018" name="Nat. Ecol. Evol.">
        <title>Shark genomes provide insights into elasmobranch evolution and the origin of vertebrates.</title>
        <authorList>
            <person name="Hara Y"/>
            <person name="Yamaguchi K"/>
            <person name="Onimaru K"/>
            <person name="Kadota M"/>
            <person name="Koyanagi M"/>
            <person name="Keeley SD"/>
            <person name="Tatsumi K"/>
            <person name="Tanaka K"/>
            <person name="Motone F"/>
            <person name="Kageyama Y"/>
            <person name="Nozu R"/>
            <person name="Adachi N"/>
            <person name="Nishimura O"/>
            <person name="Nakagawa R"/>
            <person name="Tanegashima C"/>
            <person name="Kiyatake I"/>
            <person name="Matsumoto R"/>
            <person name="Murakumo K"/>
            <person name="Nishida K"/>
            <person name="Terakita A"/>
            <person name="Kuratani S"/>
            <person name="Sato K"/>
            <person name="Hyodo S Kuraku.S."/>
        </authorList>
    </citation>
    <scope>NUCLEOTIDE SEQUENCE [LARGE SCALE GENOMIC DNA]</scope>
</reference>
<dbReference type="PANTHER" id="PTHR10030:SF2">
    <property type="entry name" value="TISSUE ALPHA-L-FUCOSIDASE"/>
    <property type="match status" value="1"/>
</dbReference>
<dbReference type="PANTHER" id="PTHR10030">
    <property type="entry name" value="ALPHA-L-FUCOSIDASE"/>
    <property type="match status" value="1"/>
</dbReference>
<dbReference type="PRINTS" id="PR00741">
    <property type="entry name" value="GLHYDRLASE29"/>
</dbReference>
<gene>
    <name evidence="11" type="ORF">scyTo_0006137</name>
</gene>
<protein>
    <recommendedName>
        <fullName evidence="4">alpha-L-fucosidase</fullName>
        <ecNumber evidence="4">3.2.1.51</ecNumber>
    </recommendedName>
</protein>
<accession>A0A401PFT1</accession>
<evidence type="ECO:0000259" key="10">
    <source>
        <dbReference type="Pfam" id="PF01120"/>
    </source>
</evidence>
<comment type="subunit">
    <text evidence="3">Homotetramer.</text>
</comment>
<dbReference type="OrthoDB" id="6039950at2759"/>
<evidence type="ECO:0000256" key="2">
    <source>
        <dbReference type="ARBA" id="ARBA00007951"/>
    </source>
</evidence>
<feature type="chain" id="PRO_5019128020" description="alpha-L-fucosidase" evidence="9">
    <location>
        <begin position="21"/>
        <end position="97"/>
    </location>
</feature>